<keyword evidence="4" id="KW-0997">Cell inner membrane</keyword>
<reference evidence="14" key="1">
    <citation type="journal article" date="2020" name="mSystems">
        <title>Genome- and Community-Level Interaction Insights into Carbon Utilization and Element Cycling Functions of Hydrothermarchaeota in Hydrothermal Sediment.</title>
        <authorList>
            <person name="Zhou Z."/>
            <person name="Liu Y."/>
            <person name="Xu W."/>
            <person name="Pan J."/>
            <person name="Luo Z.H."/>
            <person name="Li M."/>
        </authorList>
    </citation>
    <scope>NUCLEOTIDE SEQUENCE [LARGE SCALE GENOMIC DNA]</scope>
    <source>
        <strain evidence="14">HyVt-493</strain>
    </source>
</reference>
<evidence type="ECO:0000256" key="4">
    <source>
        <dbReference type="ARBA" id="ARBA00022519"/>
    </source>
</evidence>
<proteinExistence type="inferred from homology"/>
<dbReference type="SUPFAM" id="SSF53756">
    <property type="entry name" value="UDP-Glycosyltransferase/glycogen phosphorylase"/>
    <property type="match status" value="1"/>
</dbReference>
<dbReference type="GO" id="GO:0005886">
    <property type="term" value="C:plasma membrane"/>
    <property type="evidence" value="ECO:0007669"/>
    <property type="project" value="UniProtKB-SubCell"/>
</dbReference>
<keyword evidence="8" id="KW-0472">Membrane</keyword>
<dbReference type="EMBL" id="DRMS01000148">
    <property type="protein sequence ID" value="HFC91883.1"/>
    <property type="molecule type" value="Genomic_DNA"/>
</dbReference>
<dbReference type="GO" id="GO:0009244">
    <property type="term" value="P:lipopolysaccharide core region biosynthetic process"/>
    <property type="evidence" value="ECO:0007669"/>
    <property type="project" value="InterPro"/>
</dbReference>
<keyword evidence="3" id="KW-1003">Cell membrane</keyword>
<dbReference type="CDD" id="cd03789">
    <property type="entry name" value="GT9_LPS_heptosyltransferase"/>
    <property type="match status" value="1"/>
</dbReference>
<keyword evidence="6" id="KW-0808">Transferase</keyword>
<dbReference type="EC" id="2.4.99.23" evidence="10"/>
<dbReference type="GO" id="GO:0005829">
    <property type="term" value="C:cytosol"/>
    <property type="evidence" value="ECO:0007669"/>
    <property type="project" value="TreeGrafter"/>
</dbReference>
<sequence>MGSHFFLTIGNHSLSQYLIIKTSSLGDIVHMLPAITDAAHYTPDIKFDWVVEEGFADVANWHPNINQVIPVAIRRWRKQLTSAQTWRDISAFKQQLRQQSYHKVIDSQGLLKSALLTRWADGEVWGYDKNSITESLASYFYQQKATVSRDLHAINRNRQILAQALSYSIDNLPLDYGIAASDCYTAPKNLNISDKTIIGFHATSRKDKEWSLDLWDQFIPQIAQQGYRILLPWGNEREYQRAKQLASTHDNAECLPKCSLSELAALIQSAAAIIGMDTGLMHIAAAFNKKGIALYPVTQPELTGVLTATNSIKSFGGKESLDVDLVAASFIALLNE</sequence>
<evidence type="ECO:0000256" key="13">
    <source>
        <dbReference type="ARBA" id="ARBA00049201"/>
    </source>
</evidence>
<keyword evidence="5" id="KW-0328">Glycosyltransferase</keyword>
<evidence type="ECO:0000256" key="1">
    <source>
        <dbReference type="ARBA" id="ARBA00004515"/>
    </source>
</evidence>
<comment type="pathway">
    <text evidence="2">Bacterial outer membrane biogenesis; LPS core biosynthesis.</text>
</comment>
<evidence type="ECO:0000256" key="10">
    <source>
        <dbReference type="ARBA" id="ARBA00044041"/>
    </source>
</evidence>
<dbReference type="InterPro" id="IPR011908">
    <property type="entry name" value="LipoPS_heptosylTferase-I"/>
</dbReference>
<comment type="catalytic activity">
    <reaction evidence="13">
        <text>an alpha-Kdo-(2-&gt;4)-alpha-Kdo-(2-&gt;6)-lipid A + ADP-L-glycero-beta-D-manno-heptose = an L-alpha-D-Hep-(1-&gt;5)-[alpha-Kdo-(2-&gt;4)]-alpha-Kdo-(2-&gt;6)-lipid A + ADP + H(+)</text>
        <dbReference type="Rhea" id="RHEA:74067"/>
        <dbReference type="ChEBI" id="CHEBI:15378"/>
        <dbReference type="ChEBI" id="CHEBI:61506"/>
        <dbReference type="ChEBI" id="CHEBI:176431"/>
        <dbReference type="ChEBI" id="CHEBI:193068"/>
        <dbReference type="ChEBI" id="CHEBI:456216"/>
        <dbReference type="EC" id="2.4.99.23"/>
    </reaction>
</comment>
<evidence type="ECO:0000256" key="11">
    <source>
        <dbReference type="ARBA" id="ARBA00044190"/>
    </source>
</evidence>
<dbReference type="NCBIfam" id="TIGR02193">
    <property type="entry name" value="heptsyl_trn_I"/>
    <property type="match status" value="1"/>
</dbReference>
<dbReference type="InterPro" id="IPR002201">
    <property type="entry name" value="Glyco_trans_9"/>
</dbReference>
<comment type="subcellular location">
    <subcellularLocation>
        <location evidence="1">Cell inner membrane</location>
        <topology evidence="1">Peripheral membrane protein</topology>
        <orientation evidence="1">Cytoplasmic side</orientation>
    </subcellularLocation>
</comment>
<evidence type="ECO:0000256" key="7">
    <source>
        <dbReference type="ARBA" id="ARBA00022985"/>
    </source>
</evidence>
<keyword evidence="7" id="KW-0448">Lipopolysaccharide biosynthesis</keyword>
<dbReference type="Proteomes" id="UP000885750">
    <property type="component" value="Unassembled WGS sequence"/>
</dbReference>
<comment type="caution">
    <text evidence="14">The sequence shown here is derived from an EMBL/GenBank/DDBJ whole genome shotgun (WGS) entry which is preliminary data.</text>
</comment>
<protein>
    <recommendedName>
        <fullName evidence="11">Lipopolysaccharide heptosyltransferase 1</fullName>
        <ecNumber evidence="10">2.4.99.23</ecNumber>
    </recommendedName>
    <alternativeName>
        <fullName evidence="12">ADP-heptose:lipopolysaccharide heptosyltransferase I</fullName>
    </alternativeName>
</protein>
<dbReference type="PANTHER" id="PTHR30160:SF19">
    <property type="entry name" value="LIPOPOLYSACCHARIDE HEPTOSYLTRANSFERASE 1"/>
    <property type="match status" value="1"/>
</dbReference>
<evidence type="ECO:0000256" key="9">
    <source>
        <dbReference type="ARBA" id="ARBA00043995"/>
    </source>
</evidence>
<evidence type="ECO:0000256" key="3">
    <source>
        <dbReference type="ARBA" id="ARBA00022475"/>
    </source>
</evidence>
<dbReference type="AlphaFoldDB" id="A0A7V2WUA6"/>
<name>A0A7V2WUA6_LEUMU</name>
<evidence type="ECO:0000256" key="2">
    <source>
        <dbReference type="ARBA" id="ARBA00004713"/>
    </source>
</evidence>
<dbReference type="Gene3D" id="3.40.50.2000">
    <property type="entry name" value="Glycogen Phosphorylase B"/>
    <property type="match status" value="2"/>
</dbReference>
<organism evidence="14">
    <name type="scientific">Leucothrix mucor</name>
    <dbReference type="NCBI Taxonomy" id="45248"/>
    <lineage>
        <taxon>Bacteria</taxon>
        <taxon>Pseudomonadati</taxon>
        <taxon>Pseudomonadota</taxon>
        <taxon>Gammaproteobacteria</taxon>
        <taxon>Thiotrichales</taxon>
        <taxon>Thiotrichaceae</taxon>
        <taxon>Leucothrix</taxon>
    </lineage>
</organism>
<gene>
    <name evidence="14" type="primary">waaC</name>
    <name evidence="14" type="ORF">ENJ51_03640</name>
</gene>
<evidence type="ECO:0000256" key="12">
    <source>
        <dbReference type="ARBA" id="ARBA00044330"/>
    </source>
</evidence>
<dbReference type="Pfam" id="PF01075">
    <property type="entry name" value="Glyco_transf_9"/>
    <property type="match status" value="1"/>
</dbReference>
<accession>A0A7V2WUA6</accession>
<evidence type="ECO:0000256" key="6">
    <source>
        <dbReference type="ARBA" id="ARBA00022679"/>
    </source>
</evidence>
<evidence type="ECO:0000313" key="14">
    <source>
        <dbReference type="EMBL" id="HFC91883.1"/>
    </source>
</evidence>
<dbReference type="GO" id="GO:0008713">
    <property type="term" value="F:ADP-heptose-lipopolysaccharide heptosyltransferase activity"/>
    <property type="evidence" value="ECO:0007669"/>
    <property type="project" value="TreeGrafter"/>
</dbReference>
<comment type="similarity">
    <text evidence="9">Belongs to the glycosyltransferase 9 family.</text>
</comment>
<dbReference type="PANTHER" id="PTHR30160">
    <property type="entry name" value="TETRAACYLDISACCHARIDE 4'-KINASE-RELATED"/>
    <property type="match status" value="1"/>
</dbReference>
<dbReference type="InterPro" id="IPR051199">
    <property type="entry name" value="LPS_LOS_Heptosyltrfase"/>
</dbReference>
<evidence type="ECO:0000256" key="5">
    <source>
        <dbReference type="ARBA" id="ARBA00022676"/>
    </source>
</evidence>
<evidence type="ECO:0000256" key="8">
    <source>
        <dbReference type="ARBA" id="ARBA00023136"/>
    </source>
</evidence>